<keyword evidence="2" id="KW-0805">Transcription regulation</keyword>
<dbReference type="GO" id="GO:0010628">
    <property type="term" value="P:positive regulation of gene expression"/>
    <property type="evidence" value="ECO:0007669"/>
    <property type="project" value="TreeGrafter"/>
</dbReference>
<dbReference type="SUPFAM" id="SSF46785">
    <property type="entry name" value="Winged helix' DNA-binding domain"/>
    <property type="match status" value="1"/>
</dbReference>
<gene>
    <name evidence="6" type="ORF">C7450_11061</name>
</gene>
<dbReference type="SUPFAM" id="SSF53850">
    <property type="entry name" value="Periplasmic binding protein-like II"/>
    <property type="match status" value="1"/>
</dbReference>
<proteinExistence type="inferred from homology"/>
<accession>A0A2V3TZ02</accession>
<dbReference type="Pfam" id="PF00126">
    <property type="entry name" value="HTH_1"/>
    <property type="match status" value="1"/>
</dbReference>
<sequence>MLTGSMTGGGRLLSISQPAVTRLIRDLEAELKLTLFLREGTQIIPTREGKELYREVERHFVSTERIREAADAIREFNGGQLRIASILALSTACIPKTVERFLRDYPGMALSIHSGQSLDIIDLVVNGSVDIGFVAIPPGRNDLIHEDVPASEAVCLVPRQHPLAAKHVIGPADLDGQDFIALGQSSLMRLELNALLQLANSHPRVRVESLFSSTVASYVNSGLGLGIVDPLAAALADKSRVIVRRFAPTIQYSLSIVYPRRTEKSLALRDFVAVFLRAFEEEIADTEKLITATRRLA</sequence>
<dbReference type="Gene3D" id="1.10.10.10">
    <property type="entry name" value="Winged helix-like DNA-binding domain superfamily/Winged helix DNA-binding domain"/>
    <property type="match status" value="1"/>
</dbReference>
<dbReference type="InterPro" id="IPR000847">
    <property type="entry name" value="LysR_HTH_N"/>
</dbReference>
<organism evidence="6 7">
    <name type="scientific">Chelatococcus asaccharovorans</name>
    <dbReference type="NCBI Taxonomy" id="28210"/>
    <lineage>
        <taxon>Bacteria</taxon>
        <taxon>Pseudomonadati</taxon>
        <taxon>Pseudomonadota</taxon>
        <taxon>Alphaproteobacteria</taxon>
        <taxon>Hyphomicrobiales</taxon>
        <taxon>Chelatococcaceae</taxon>
        <taxon>Chelatococcus</taxon>
    </lineage>
</organism>
<evidence type="ECO:0000313" key="6">
    <source>
        <dbReference type="EMBL" id="PXW55122.1"/>
    </source>
</evidence>
<feature type="domain" description="HTH lysR-type" evidence="5">
    <location>
        <begin position="1"/>
        <end position="46"/>
    </location>
</feature>
<dbReference type="GO" id="GO:0043565">
    <property type="term" value="F:sequence-specific DNA binding"/>
    <property type="evidence" value="ECO:0007669"/>
    <property type="project" value="TreeGrafter"/>
</dbReference>
<dbReference type="PROSITE" id="PS50931">
    <property type="entry name" value="HTH_LYSR"/>
    <property type="match status" value="1"/>
</dbReference>
<evidence type="ECO:0000259" key="5">
    <source>
        <dbReference type="PROSITE" id="PS50931"/>
    </source>
</evidence>
<dbReference type="GO" id="GO:0003700">
    <property type="term" value="F:DNA-binding transcription factor activity"/>
    <property type="evidence" value="ECO:0007669"/>
    <property type="project" value="InterPro"/>
</dbReference>
<keyword evidence="3 6" id="KW-0238">DNA-binding</keyword>
<evidence type="ECO:0000313" key="7">
    <source>
        <dbReference type="Proteomes" id="UP000248021"/>
    </source>
</evidence>
<dbReference type="InterPro" id="IPR005119">
    <property type="entry name" value="LysR_subst-bd"/>
</dbReference>
<dbReference type="Pfam" id="PF03466">
    <property type="entry name" value="LysR_substrate"/>
    <property type="match status" value="1"/>
</dbReference>
<dbReference type="PANTHER" id="PTHR30427">
    <property type="entry name" value="TRANSCRIPTIONAL ACTIVATOR PROTEIN LYSR"/>
    <property type="match status" value="1"/>
</dbReference>
<comment type="similarity">
    <text evidence="1">Belongs to the LysR transcriptional regulatory family.</text>
</comment>
<name>A0A2V3TZ02_9HYPH</name>
<keyword evidence="4" id="KW-0804">Transcription</keyword>
<keyword evidence="7" id="KW-1185">Reference proteome</keyword>
<dbReference type="AlphaFoldDB" id="A0A2V3TZ02"/>
<dbReference type="InterPro" id="IPR036388">
    <property type="entry name" value="WH-like_DNA-bd_sf"/>
</dbReference>
<evidence type="ECO:0000256" key="2">
    <source>
        <dbReference type="ARBA" id="ARBA00023015"/>
    </source>
</evidence>
<reference evidence="6 7" key="1">
    <citation type="submission" date="2018-05" db="EMBL/GenBank/DDBJ databases">
        <title>Genomic Encyclopedia of Type Strains, Phase IV (KMG-IV): sequencing the most valuable type-strain genomes for metagenomic binning, comparative biology and taxonomic classification.</title>
        <authorList>
            <person name="Goeker M."/>
        </authorList>
    </citation>
    <scope>NUCLEOTIDE SEQUENCE [LARGE SCALE GENOMIC DNA]</scope>
    <source>
        <strain evidence="6 7">DSM 6462</strain>
    </source>
</reference>
<dbReference type="EMBL" id="QJJK01000010">
    <property type="protein sequence ID" value="PXW55122.1"/>
    <property type="molecule type" value="Genomic_DNA"/>
</dbReference>
<dbReference type="InterPro" id="IPR036390">
    <property type="entry name" value="WH_DNA-bd_sf"/>
</dbReference>
<evidence type="ECO:0000256" key="4">
    <source>
        <dbReference type="ARBA" id="ARBA00023163"/>
    </source>
</evidence>
<protein>
    <submittedName>
        <fullName evidence="6">DNA-binding transcriptional LysR family regulator</fullName>
    </submittedName>
</protein>
<evidence type="ECO:0000256" key="1">
    <source>
        <dbReference type="ARBA" id="ARBA00009437"/>
    </source>
</evidence>
<dbReference type="Gene3D" id="3.40.190.290">
    <property type="match status" value="1"/>
</dbReference>
<comment type="caution">
    <text evidence="6">The sequence shown here is derived from an EMBL/GenBank/DDBJ whole genome shotgun (WGS) entry which is preliminary data.</text>
</comment>
<dbReference type="PANTHER" id="PTHR30427:SF1">
    <property type="entry name" value="TRANSCRIPTIONAL ACTIVATOR PROTEIN LYSR"/>
    <property type="match status" value="1"/>
</dbReference>
<dbReference type="Proteomes" id="UP000248021">
    <property type="component" value="Unassembled WGS sequence"/>
</dbReference>
<evidence type="ECO:0000256" key="3">
    <source>
        <dbReference type="ARBA" id="ARBA00023125"/>
    </source>
</evidence>